<dbReference type="InterPro" id="IPR013876">
    <property type="entry name" value="TFIIH_BTF_p62_N"/>
</dbReference>
<dbReference type="PANTHER" id="PTHR12856">
    <property type="entry name" value="TRANSCRIPTION INITIATION FACTOR IIH-RELATED"/>
    <property type="match status" value="1"/>
</dbReference>
<evidence type="ECO:0000256" key="4">
    <source>
        <dbReference type="ARBA" id="ARBA00023015"/>
    </source>
</evidence>
<keyword evidence="9" id="KW-1185">Reference proteome</keyword>
<sequence>MSDWQVKYKSSLKDRGTEGILKLREGILLFVPNDPTSDSKLKVLTPNIKSQKYTKEGSKKPAWLNLSNKQGDSHIFEFQNYQDMHACRALITKALAKCEEEQPKKPAAVLTSAEQLSIADLELRFKRLHKEFVETKVLTEDEFWATRKKLLGKDSIRKSKQQVGLKSMMVSGIKPSTDGRTNRVTFNLTSEIIFQIFAEKPAVRQAFINYVPTIFLRQMTEKDFWTKYFRAEYLYSTKNTAVAAAEAAEDEELAVFLKPDEILAQEARQKIRRVDPTLDMEADQGDDYTHLMDHGIQRDGTMDVVEPQNGQFRRSLLQDLNRHAAVVLEGRNIDVDSENTRSVAEALARVKQVSKADGETTKDANQERLARMSRLAEMEDLQAPQNFPLAPLSIKDPRDYFESQQGNVVNEPRGAGTLKRNVHEAYGSLKESILEIRTKGLRDPLIKPEVAFEVLFYPVVFRSLTQTISTAKNIIGKNPRESFLDRLPKSTRDEVLHVGKLKDAMSNSYSQLEAMKESVQSELRHQLSLLVRPMQQALDAAFQHYDADLQRRTAKSARGSAGEANGSV</sequence>
<evidence type="ECO:0000256" key="3">
    <source>
        <dbReference type="ARBA" id="ARBA00022737"/>
    </source>
</evidence>
<accession>A0ABQ7NFU5</accession>
<keyword evidence="5" id="KW-0804">Transcription</keyword>
<name>A0ABQ7NFU5_BRACM</name>
<dbReference type="SUPFAM" id="SSF140383">
    <property type="entry name" value="BSD domain-like"/>
    <property type="match status" value="2"/>
</dbReference>
<keyword evidence="6" id="KW-0539">Nucleus</keyword>
<dbReference type="Proteomes" id="UP000823674">
    <property type="component" value="Chromosome A02"/>
</dbReference>
<keyword evidence="4" id="KW-0805">Transcription regulation</keyword>
<organism evidence="8 9">
    <name type="scientific">Brassica rapa subsp. trilocularis</name>
    <dbReference type="NCBI Taxonomy" id="1813537"/>
    <lineage>
        <taxon>Eukaryota</taxon>
        <taxon>Viridiplantae</taxon>
        <taxon>Streptophyta</taxon>
        <taxon>Embryophyta</taxon>
        <taxon>Tracheophyta</taxon>
        <taxon>Spermatophyta</taxon>
        <taxon>Magnoliopsida</taxon>
        <taxon>eudicotyledons</taxon>
        <taxon>Gunneridae</taxon>
        <taxon>Pentapetalae</taxon>
        <taxon>rosids</taxon>
        <taxon>malvids</taxon>
        <taxon>Brassicales</taxon>
        <taxon>Brassicaceae</taxon>
        <taxon>Brassiceae</taxon>
        <taxon>Brassica</taxon>
    </lineage>
</organism>
<reference evidence="8 9" key="1">
    <citation type="submission" date="2021-03" db="EMBL/GenBank/DDBJ databases">
        <authorList>
            <person name="King G.J."/>
            <person name="Bancroft I."/>
            <person name="Baten A."/>
            <person name="Bloomfield J."/>
            <person name="Borpatragohain P."/>
            <person name="He Z."/>
            <person name="Irish N."/>
            <person name="Irwin J."/>
            <person name="Liu K."/>
            <person name="Mauleon R.P."/>
            <person name="Moore J."/>
            <person name="Morris R."/>
            <person name="Ostergaard L."/>
            <person name="Wang B."/>
            <person name="Wells R."/>
        </authorList>
    </citation>
    <scope>NUCLEOTIDE SEQUENCE [LARGE SCALE GENOMIC DNA]</scope>
    <source>
        <strain evidence="8">R-o-18</strain>
        <tissue evidence="8">Leaf</tissue>
    </source>
</reference>
<evidence type="ECO:0000259" key="7">
    <source>
        <dbReference type="PROSITE" id="PS50858"/>
    </source>
</evidence>
<protein>
    <recommendedName>
        <fullName evidence="7">BSD domain-containing protein</fullName>
    </recommendedName>
</protein>
<evidence type="ECO:0000256" key="5">
    <source>
        <dbReference type="ARBA" id="ARBA00023163"/>
    </source>
</evidence>
<dbReference type="InterPro" id="IPR027079">
    <property type="entry name" value="Tfb1/GTF2H1"/>
</dbReference>
<dbReference type="Pfam" id="PF08567">
    <property type="entry name" value="PH_TFIIH"/>
    <property type="match status" value="1"/>
</dbReference>
<comment type="caution">
    <text evidence="8">The sequence shown here is derived from an EMBL/GenBank/DDBJ whole genome shotgun (WGS) entry which is preliminary data.</text>
</comment>
<dbReference type="InterPro" id="IPR035925">
    <property type="entry name" value="BSD_dom_sf"/>
</dbReference>
<dbReference type="PROSITE" id="PS50858">
    <property type="entry name" value="BSD"/>
    <property type="match status" value="1"/>
</dbReference>
<dbReference type="Pfam" id="PF03909">
    <property type="entry name" value="BSD"/>
    <property type="match status" value="1"/>
</dbReference>
<dbReference type="EMBL" id="JADBGQ010000002">
    <property type="protein sequence ID" value="KAG5409762.1"/>
    <property type="molecule type" value="Genomic_DNA"/>
</dbReference>
<evidence type="ECO:0000313" key="8">
    <source>
        <dbReference type="EMBL" id="KAG5409762.1"/>
    </source>
</evidence>
<evidence type="ECO:0000256" key="6">
    <source>
        <dbReference type="ARBA" id="ARBA00023242"/>
    </source>
</evidence>
<evidence type="ECO:0000313" key="9">
    <source>
        <dbReference type="Proteomes" id="UP000823674"/>
    </source>
</evidence>
<feature type="domain" description="BSD" evidence="7">
    <location>
        <begin position="180"/>
        <end position="236"/>
    </location>
</feature>
<dbReference type="Gene3D" id="6.10.140.1200">
    <property type="match status" value="1"/>
</dbReference>
<dbReference type="InterPro" id="IPR005607">
    <property type="entry name" value="BSD_dom"/>
</dbReference>
<dbReference type="SUPFAM" id="SSF50729">
    <property type="entry name" value="PH domain-like"/>
    <property type="match status" value="1"/>
</dbReference>
<evidence type="ECO:0000256" key="1">
    <source>
        <dbReference type="ARBA" id="ARBA00004123"/>
    </source>
</evidence>
<evidence type="ECO:0000256" key="2">
    <source>
        <dbReference type="ARBA" id="ARBA00009448"/>
    </source>
</evidence>
<keyword evidence="3" id="KW-0677">Repeat</keyword>
<comment type="similarity">
    <text evidence="2">Belongs to the TFB1 family.</text>
</comment>
<proteinExistence type="inferred from homology"/>
<comment type="subcellular location">
    <subcellularLocation>
        <location evidence="1">Nucleus</location>
    </subcellularLocation>
</comment>
<gene>
    <name evidence="8" type="primary">A02p023000.1_BraROA</name>
    <name evidence="8" type="ORF">IGI04_006081</name>
</gene>
<dbReference type="SMART" id="SM00751">
    <property type="entry name" value="BSD"/>
    <property type="match status" value="2"/>
</dbReference>